<gene>
    <name evidence="3" type="ORF">CR203_02995</name>
</gene>
<feature type="region of interest" description="Disordered" evidence="1">
    <location>
        <begin position="65"/>
        <end position="126"/>
    </location>
</feature>
<reference evidence="3 4" key="1">
    <citation type="submission" date="2017-10" db="EMBL/GenBank/DDBJ databases">
        <title>Bacillus sp. nov., a halophilic bacterium isolated from a Keqin Lake.</title>
        <authorList>
            <person name="Wang H."/>
        </authorList>
    </citation>
    <scope>NUCLEOTIDE SEQUENCE [LARGE SCALE GENOMIC DNA]</scope>
    <source>
        <strain evidence="3 4">KCTC 13187</strain>
    </source>
</reference>
<protein>
    <recommendedName>
        <fullName evidence="5">Swarming motility protein SwrB</fullName>
    </recommendedName>
</protein>
<organism evidence="3 4">
    <name type="scientific">Salipaludibacillus neizhouensis</name>
    <dbReference type="NCBI Taxonomy" id="885475"/>
    <lineage>
        <taxon>Bacteria</taxon>
        <taxon>Bacillati</taxon>
        <taxon>Bacillota</taxon>
        <taxon>Bacilli</taxon>
        <taxon>Bacillales</taxon>
        <taxon>Bacillaceae</taxon>
    </lineage>
</organism>
<dbReference type="EMBL" id="PDOE01000001">
    <property type="protein sequence ID" value="RKL69021.1"/>
    <property type="molecule type" value="Genomic_DNA"/>
</dbReference>
<keyword evidence="2" id="KW-0812">Transmembrane</keyword>
<evidence type="ECO:0000313" key="4">
    <source>
        <dbReference type="Proteomes" id="UP000281498"/>
    </source>
</evidence>
<evidence type="ECO:0000256" key="1">
    <source>
        <dbReference type="SAM" id="MobiDB-lite"/>
    </source>
</evidence>
<comment type="caution">
    <text evidence="3">The sequence shown here is derived from an EMBL/GenBank/DDBJ whole genome shotgun (WGS) entry which is preliminary data.</text>
</comment>
<name>A0A3A9KER2_9BACI</name>
<dbReference type="AlphaFoldDB" id="A0A3A9KER2"/>
<proteinExistence type="predicted"/>
<evidence type="ECO:0000256" key="2">
    <source>
        <dbReference type="SAM" id="Phobius"/>
    </source>
</evidence>
<dbReference type="Proteomes" id="UP000281498">
    <property type="component" value="Unassembled WGS sequence"/>
</dbReference>
<dbReference type="InterPro" id="IPR046118">
    <property type="entry name" value="DUF6115"/>
</dbReference>
<dbReference type="RefSeq" id="WP_110936340.1">
    <property type="nucleotide sequence ID" value="NZ_KZ614146.1"/>
</dbReference>
<dbReference type="Pfam" id="PF19610">
    <property type="entry name" value="DUF6115"/>
    <property type="match status" value="1"/>
</dbReference>
<evidence type="ECO:0000313" key="3">
    <source>
        <dbReference type="EMBL" id="RKL69021.1"/>
    </source>
</evidence>
<feature type="compositionally biased region" description="Polar residues" evidence="1">
    <location>
        <begin position="90"/>
        <end position="99"/>
    </location>
</feature>
<keyword evidence="2" id="KW-1133">Transmembrane helix</keyword>
<evidence type="ECO:0008006" key="5">
    <source>
        <dbReference type="Google" id="ProtNLM"/>
    </source>
</evidence>
<feature type="transmembrane region" description="Helical" evidence="2">
    <location>
        <begin position="6"/>
        <end position="23"/>
    </location>
</feature>
<keyword evidence="2" id="KW-0472">Membrane</keyword>
<sequence>MLYLVIISLALHFVSFYIMILLYQRMERTKPLDKEKTMKELEDLLLSYTTEMKDNNERLARRVSKLSANSSPKVNEHRKIENIPEPITDPDQSLVNTFPDSADHEEDYKEYEPPLPDETSEEIALDSSTTSRVLSLYKRGNSVTDIAKELRIGAGEVELLLKFYK</sequence>
<keyword evidence="4" id="KW-1185">Reference proteome</keyword>
<accession>A0A3A9KER2</accession>